<dbReference type="PANTHER" id="PTHR23247:SF2">
    <property type="entry name" value="COILED-COIL DOMAIN-CONTAINING PROTEIN 34"/>
    <property type="match status" value="1"/>
</dbReference>
<organism evidence="4 5">
    <name type="scientific">Glossina fuscipes</name>
    <dbReference type="NCBI Taxonomy" id="7396"/>
    <lineage>
        <taxon>Eukaryota</taxon>
        <taxon>Metazoa</taxon>
        <taxon>Ecdysozoa</taxon>
        <taxon>Arthropoda</taxon>
        <taxon>Hexapoda</taxon>
        <taxon>Insecta</taxon>
        <taxon>Pterygota</taxon>
        <taxon>Neoptera</taxon>
        <taxon>Endopterygota</taxon>
        <taxon>Diptera</taxon>
        <taxon>Brachycera</taxon>
        <taxon>Muscomorpha</taxon>
        <taxon>Hippoboscoidea</taxon>
        <taxon>Glossinidae</taxon>
        <taxon>Glossina</taxon>
    </lineage>
</organism>
<keyword evidence="1" id="KW-0175">Coiled coil</keyword>
<feature type="coiled-coil region" evidence="1">
    <location>
        <begin position="219"/>
        <end position="246"/>
    </location>
</feature>
<dbReference type="RefSeq" id="XP_037888259.1">
    <property type="nucleotide sequence ID" value="XM_038032331.1"/>
</dbReference>
<evidence type="ECO:0000313" key="4">
    <source>
        <dbReference type="Proteomes" id="UP000092443"/>
    </source>
</evidence>
<dbReference type="InterPro" id="IPR045323">
    <property type="entry name" value="CCDC34"/>
</dbReference>
<reference evidence="5" key="1">
    <citation type="submission" date="2025-08" db="UniProtKB">
        <authorList>
            <consortium name="RefSeq"/>
        </authorList>
    </citation>
    <scope>IDENTIFICATION</scope>
    <source>
        <tissue evidence="5">Whole body pupa</tissue>
    </source>
</reference>
<evidence type="ECO:0000256" key="1">
    <source>
        <dbReference type="SAM" id="Coils"/>
    </source>
</evidence>
<feature type="compositionally biased region" description="Polar residues" evidence="2">
    <location>
        <begin position="23"/>
        <end position="38"/>
    </location>
</feature>
<gene>
    <name evidence="5" type="primary">LOC119636745</name>
</gene>
<dbReference type="InterPro" id="IPR025259">
    <property type="entry name" value="CCDC34/181"/>
</dbReference>
<keyword evidence="4" id="KW-1185">Reference proteome</keyword>
<name>A0A9C6DTW7_9MUSC</name>
<evidence type="ECO:0000256" key="2">
    <source>
        <dbReference type="SAM" id="MobiDB-lite"/>
    </source>
</evidence>
<sequence length="279" mass="32025">MAFYTSRVDDDGNELERRPPARNLTSSITDSTARSNLSSRSCEIKGNVRYVNAAAYIEKSGETERTLGAGQKSIRSKGPASSETESDIVPPLDLQSENNCPAARDYKFSYRNHCEPAEIVFKPDSAYETWLSAKRKLLTDTTSKKKKAEQQKRQEIEERKHLARQPRTQPSQHLSMQQIISKQTIKSSSTHSDLSEKPTCSQLREAEFKARIVEWEKGIRAQEDSRRAIKRQEEEKRREIEEQRRHMAAGAWEKWLSEAAEKPKPVPLNRGIFTLREFT</sequence>
<feature type="region of interest" description="Disordered" evidence="2">
    <location>
        <begin position="1"/>
        <end position="38"/>
    </location>
</feature>
<feature type="compositionally biased region" description="Polar residues" evidence="2">
    <location>
        <begin position="166"/>
        <end position="176"/>
    </location>
</feature>
<protein>
    <submittedName>
        <fullName evidence="5">Coiled-coil domain-containing protein 34-like</fullName>
    </submittedName>
</protein>
<dbReference type="GeneID" id="119636745"/>
<dbReference type="Pfam" id="PF13904">
    <property type="entry name" value="CCDC34"/>
    <property type="match status" value="1"/>
</dbReference>
<feature type="domain" description="Coiled-coil" evidence="3">
    <location>
        <begin position="124"/>
        <end position="276"/>
    </location>
</feature>
<feature type="region of interest" description="Disordered" evidence="2">
    <location>
        <begin position="66"/>
        <end position="97"/>
    </location>
</feature>
<feature type="region of interest" description="Disordered" evidence="2">
    <location>
        <begin position="141"/>
        <end position="177"/>
    </location>
</feature>
<dbReference type="Proteomes" id="UP000092443">
    <property type="component" value="Unplaced"/>
</dbReference>
<evidence type="ECO:0000259" key="3">
    <source>
        <dbReference type="Pfam" id="PF13904"/>
    </source>
</evidence>
<dbReference type="PANTHER" id="PTHR23247">
    <property type="entry name" value="NY-REN-41 ANTIGEN L15 -RELATED"/>
    <property type="match status" value="1"/>
</dbReference>
<feature type="compositionally biased region" description="Basic and acidic residues" evidence="2">
    <location>
        <begin position="148"/>
        <end position="160"/>
    </location>
</feature>
<accession>A0A9C6DTW7</accession>
<dbReference type="KEGG" id="gfs:119636745"/>
<feature type="compositionally biased region" description="Basic and acidic residues" evidence="2">
    <location>
        <begin position="7"/>
        <end position="19"/>
    </location>
</feature>
<proteinExistence type="predicted"/>
<dbReference type="AlphaFoldDB" id="A0A9C6DTW7"/>
<evidence type="ECO:0000313" key="5">
    <source>
        <dbReference type="RefSeq" id="XP_037888259.1"/>
    </source>
</evidence>